<proteinExistence type="predicted"/>
<dbReference type="EMBL" id="HG937692">
    <property type="protein sequence ID" value="CDP36749.1"/>
    <property type="molecule type" value="Genomic_DNA"/>
</dbReference>
<organism evidence="2">
    <name type="scientific">Blastobotrys adeninivorans</name>
    <name type="common">Yeast</name>
    <name type="synonym">Arxula adeninivorans</name>
    <dbReference type="NCBI Taxonomy" id="409370"/>
    <lineage>
        <taxon>Eukaryota</taxon>
        <taxon>Fungi</taxon>
        <taxon>Dikarya</taxon>
        <taxon>Ascomycota</taxon>
        <taxon>Saccharomycotina</taxon>
        <taxon>Dipodascomycetes</taxon>
        <taxon>Dipodascales</taxon>
        <taxon>Trichomonascaceae</taxon>
        <taxon>Blastobotrys</taxon>
    </lineage>
</organism>
<evidence type="ECO:0000313" key="2">
    <source>
        <dbReference type="EMBL" id="CDP36749.1"/>
    </source>
</evidence>
<name>A0A060T7K5_BLAAD</name>
<dbReference type="AlphaFoldDB" id="A0A060T7K5"/>
<reference evidence="2" key="2">
    <citation type="submission" date="2014-06" db="EMBL/GenBank/DDBJ databases">
        <title>The complete genome of Blastobotrys (Arxula) adeninivorans LS3 - a yeast of biotechnological interest.</title>
        <authorList>
            <person name="Kunze G."/>
            <person name="Gaillardin C."/>
            <person name="Czernicka M."/>
            <person name="Durrens P."/>
            <person name="Martin T."/>
            <person name="Boer E."/>
            <person name="Gabaldon T."/>
            <person name="Cruz J."/>
            <person name="Talla E."/>
            <person name="Marck C."/>
            <person name="Goffeau A."/>
            <person name="Barbe V."/>
            <person name="Baret P."/>
            <person name="Baronian K."/>
            <person name="Beier S."/>
            <person name="Bleykasten C."/>
            <person name="Bode R."/>
            <person name="Casaregola S."/>
            <person name="Despons L."/>
            <person name="Fairhead C."/>
            <person name="Giersberg M."/>
            <person name="Gierski P."/>
            <person name="Hahnel U."/>
            <person name="Hartmann A."/>
            <person name="Jankowska D."/>
            <person name="Jubin C."/>
            <person name="Jung P."/>
            <person name="Lafontaine I."/>
            <person name="Leh-Louis V."/>
            <person name="Lemaire M."/>
            <person name="Marcet-Houben M."/>
            <person name="Mascher M."/>
            <person name="Morel G."/>
            <person name="Richard G.-F."/>
            <person name="Riechen J."/>
            <person name="Sacerdot C."/>
            <person name="Sarkar A."/>
            <person name="Savel G."/>
            <person name="Schacherer J."/>
            <person name="Sherman D."/>
            <person name="Straub M.-L."/>
            <person name="Stein N."/>
            <person name="Thierry A."/>
            <person name="Trautwein-Schult A."/>
            <person name="Westhof E."/>
            <person name="Worch S."/>
            <person name="Dujon B."/>
            <person name="Souciet J.-L."/>
            <person name="Wincker P."/>
            <person name="Scholz U."/>
            <person name="Neuveglise N."/>
        </authorList>
    </citation>
    <scope>NUCLEOTIDE SEQUENCE</scope>
    <source>
        <strain evidence="2">LS3</strain>
    </source>
</reference>
<protein>
    <submittedName>
        <fullName evidence="2">ARAD1B20086p</fullName>
    </submittedName>
</protein>
<keyword evidence="1" id="KW-0812">Transmembrane</keyword>
<accession>A0A060T7K5</accession>
<feature type="transmembrane region" description="Helical" evidence="1">
    <location>
        <begin position="98"/>
        <end position="130"/>
    </location>
</feature>
<gene>
    <name evidence="2" type="ORF">GNLVRS02_ARAD1B20086g</name>
</gene>
<evidence type="ECO:0000256" key="1">
    <source>
        <dbReference type="SAM" id="Phobius"/>
    </source>
</evidence>
<reference evidence="2" key="1">
    <citation type="submission" date="2014-02" db="EMBL/GenBank/DDBJ databases">
        <authorList>
            <person name="Genoscope - CEA"/>
        </authorList>
    </citation>
    <scope>NUCLEOTIDE SEQUENCE</scope>
    <source>
        <strain evidence="2">LS3</strain>
    </source>
</reference>
<keyword evidence="1" id="KW-1133">Transmembrane helix</keyword>
<keyword evidence="1" id="KW-0472">Membrane</keyword>
<sequence length="312" mass="34914">MSLVQKKLLSRPPQLRCLAWSRLNSGGALLSARPSPGLSIARPQSFTGGVVVGSIACFSSHRILNRRPFDPYSYEIYRKNPGVMSRVLAFVPGPVKSFAAMAGTAAVLFFVATPLLIIATPPLVLGMWWYSRRVRKIAKELYDQRWTQMADNHLKFRPSASDDIFRDVANTMFQGGEKMPTRARHRVLAALMGDEQGIATDLGYAGSTKDYQFRFTDVESIEQDFRASSMGFQEDLEMSSYGLLEVTESGYEQRLADVVVFLQRDVGRQEAKLRIEVRTKNGRVYVFDGGDEASDPNDVIIDVSKTARENPR</sequence>